<feature type="domain" description="SPX" evidence="1">
    <location>
        <begin position="1"/>
        <end position="141"/>
    </location>
</feature>
<accession>A0ABN9X686</accession>
<feature type="non-terminal residue" evidence="2">
    <location>
        <position position="1"/>
    </location>
</feature>
<organism evidence="2 3">
    <name type="scientific">Prorocentrum cordatum</name>
    <dbReference type="NCBI Taxonomy" id="2364126"/>
    <lineage>
        <taxon>Eukaryota</taxon>
        <taxon>Sar</taxon>
        <taxon>Alveolata</taxon>
        <taxon>Dinophyceae</taxon>
        <taxon>Prorocentrales</taxon>
        <taxon>Prorocentraceae</taxon>
        <taxon>Prorocentrum</taxon>
    </lineage>
</organism>
<evidence type="ECO:0000259" key="1">
    <source>
        <dbReference type="PROSITE" id="PS51382"/>
    </source>
</evidence>
<evidence type="ECO:0000313" key="2">
    <source>
        <dbReference type="EMBL" id="CAK0894910.1"/>
    </source>
</evidence>
<comment type="caution">
    <text evidence="2">The sequence shown here is derived from an EMBL/GenBank/DDBJ whole genome shotgun (WGS) entry which is preliminary data.</text>
</comment>
<dbReference type="EMBL" id="CAUYUJ010019961">
    <property type="protein sequence ID" value="CAK0894910.1"/>
    <property type="molecule type" value="Genomic_DNA"/>
</dbReference>
<dbReference type="PROSITE" id="PS51382">
    <property type="entry name" value="SPX"/>
    <property type="match status" value="1"/>
</dbReference>
<name>A0ABN9X686_9DINO</name>
<dbReference type="InterPro" id="IPR004331">
    <property type="entry name" value="SPX_dom"/>
</dbReference>
<proteinExistence type="predicted"/>
<gene>
    <name evidence="2" type="ORF">PCOR1329_LOCUS73810</name>
</gene>
<keyword evidence="3" id="KW-1185">Reference proteome</keyword>
<evidence type="ECO:0000313" key="3">
    <source>
        <dbReference type="Proteomes" id="UP001189429"/>
    </source>
</evidence>
<feature type="non-terminal residue" evidence="2">
    <location>
        <position position="152"/>
    </location>
</feature>
<reference evidence="2" key="1">
    <citation type="submission" date="2023-10" db="EMBL/GenBank/DDBJ databases">
        <authorList>
            <person name="Chen Y."/>
            <person name="Shah S."/>
            <person name="Dougan E. K."/>
            <person name="Thang M."/>
            <person name="Chan C."/>
        </authorList>
    </citation>
    <scope>NUCLEOTIDE SEQUENCE [LARGE SCALE GENOMIC DNA]</scope>
</reference>
<sequence>ERVSTLDNQLFNLMDEDLARILAYTREGEGRLSAHIAALQGLAVEAGIIFEEHRLQSLERALPRAPADRCALSRWLLELRLRSDALGAARHLENLAAKHNVLVDLADQHTQYLEINVAGFRKLLKRHEKQIPHRFRSRPMPCLEFHRLVTHT</sequence>
<protein>
    <recommendedName>
        <fullName evidence="1">SPX domain-containing protein</fullName>
    </recommendedName>
</protein>
<dbReference type="Proteomes" id="UP001189429">
    <property type="component" value="Unassembled WGS sequence"/>
</dbReference>